<organism evidence="1 2">
    <name type="scientific">Aldrovandia affinis</name>
    <dbReference type="NCBI Taxonomy" id="143900"/>
    <lineage>
        <taxon>Eukaryota</taxon>
        <taxon>Metazoa</taxon>
        <taxon>Chordata</taxon>
        <taxon>Craniata</taxon>
        <taxon>Vertebrata</taxon>
        <taxon>Euteleostomi</taxon>
        <taxon>Actinopterygii</taxon>
        <taxon>Neopterygii</taxon>
        <taxon>Teleostei</taxon>
        <taxon>Notacanthiformes</taxon>
        <taxon>Halosauridae</taxon>
        <taxon>Aldrovandia</taxon>
    </lineage>
</organism>
<keyword evidence="2" id="KW-1185">Reference proteome</keyword>
<evidence type="ECO:0000313" key="2">
    <source>
        <dbReference type="Proteomes" id="UP001221898"/>
    </source>
</evidence>
<accession>A0AAD7VZG0</accession>
<protein>
    <submittedName>
        <fullName evidence="1">Uncharacterized protein</fullName>
    </submittedName>
</protein>
<dbReference type="PROSITE" id="PS51257">
    <property type="entry name" value="PROKAR_LIPOPROTEIN"/>
    <property type="match status" value="1"/>
</dbReference>
<reference evidence="1" key="1">
    <citation type="journal article" date="2023" name="Science">
        <title>Genome structures resolve the early diversification of teleost fishes.</title>
        <authorList>
            <person name="Parey E."/>
            <person name="Louis A."/>
            <person name="Montfort J."/>
            <person name="Bouchez O."/>
            <person name="Roques C."/>
            <person name="Iampietro C."/>
            <person name="Lluch J."/>
            <person name="Castinel A."/>
            <person name="Donnadieu C."/>
            <person name="Desvignes T."/>
            <person name="Floi Bucao C."/>
            <person name="Jouanno E."/>
            <person name="Wen M."/>
            <person name="Mejri S."/>
            <person name="Dirks R."/>
            <person name="Jansen H."/>
            <person name="Henkel C."/>
            <person name="Chen W.J."/>
            <person name="Zahm M."/>
            <person name="Cabau C."/>
            <person name="Klopp C."/>
            <person name="Thompson A.W."/>
            <person name="Robinson-Rechavi M."/>
            <person name="Braasch I."/>
            <person name="Lecointre G."/>
            <person name="Bobe J."/>
            <person name="Postlethwait J.H."/>
            <person name="Berthelot C."/>
            <person name="Roest Crollius H."/>
            <person name="Guiguen Y."/>
        </authorList>
    </citation>
    <scope>NUCLEOTIDE SEQUENCE</scope>
    <source>
        <strain evidence="1">NC1722</strain>
    </source>
</reference>
<dbReference type="Proteomes" id="UP001221898">
    <property type="component" value="Unassembled WGS sequence"/>
</dbReference>
<proteinExistence type="predicted"/>
<sequence length="144" mass="14715">MCLRRAPSLPAGGCGCPGNGKVSGGPLIDARFPLGPEPAFPQGPGGQVHLSKQLIEELKSSSVATVLSLLCAGAGDSTAAFPVLQVWPAERAACPGAGRRAGSDTHVTELSPSSKNVRCQPRLHFLLPCLRPSRSAECSGFGGV</sequence>
<comment type="caution">
    <text evidence="1">The sequence shown here is derived from an EMBL/GenBank/DDBJ whole genome shotgun (WGS) entry which is preliminary data.</text>
</comment>
<gene>
    <name evidence="1" type="ORF">AAFF_G00361190</name>
</gene>
<dbReference type="AlphaFoldDB" id="A0AAD7VZG0"/>
<dbReference type="EMBL" id="JAINUG010000606">
    <property type="protein sequence ID" value="KAJ8366339.1"/>
    <property type="molecule type" value="Genomic_DNA"/>
</dbReference>
<evidence type="ECO:0000313" key="1">
    <source>
        <dbReference type="EMBL" id="KAJ8366339.1"/>
    </source>
</evidence>
<name>A0AAD7VZG0_9TELE</name>